<evidence type="ECO:0000313" key="2">
    <source>
        <dbReference type="EMBL" id="CAH3024706.1"/>
    </source>
</evidence>
<dbReference type="PROSITE" id="PS50297">
    <property type="entry name" value="ANK_REP_REGION"/>
    <property type="match status" value="1"/>
</dbReference>
<dbReference type="SMART" id="SM00248">
    <property type="entry name" value="ANK"/>
    <property type="match status" value="2"/>
</dbReference>
<evidence type="ECO:0000313" key="3">
    <source>
        <dbReference type="Proteomes" id="UP001159427"/>
    </source>
</evidence>
<dbReference type="Pfam" id="PF12796">
    <property type="entry name" value="Ank_2"/>
    <property type="match status" value="1"/>
</dbReference>
<dbReference type="Gene3D" id="1.25.40.20">
    <property type="entry name" value="Ankyrin repeat-containing domain"/>
    <property type="match status" value="1"/>
</dbReference>
<gene>
    <name evidence="2" type="ORF">PEVE_00023783</name>
</gene>
<evidence type="ECO:0000256" key="1">
    <source>
        <dbReference type="PROSITE-ProRule" id="PRU00023"/>
    </source>
</evidence>
<dbReference type="InterPro" id="IPR002110">
    <property type="entry name" value="Ankyrin_rpt"/>
</dbReference>
<keyword evidence="3" id="KW-1185">Reference proteome</keyword>
<dbReference type="SUPFAM" id="SSF48403">
    <property type="entry name" value="Ankyrin repeat"/>
    <property type="match status" value="1"/>
</dbReference>
<comment type="caution">
    <text evidence="2">The sequence shown here is derived from an EMBL/GenBank/DDBJ whole genome shotgun (WGS) entry which is preliminary data.</text>
</comment>
<dbReference type="InterPro" id="IPR036770">
    <property type="entry name" value="Ankyrin_rpt-contain_sf"/>
</dbReference>
<dbReference type="PANTHER" id="PTHR46899:SF3">
    <property type="entry name" value="PROTEIN PHOSPHATASE 1 REGULATORY SUBUNIT 27"/>
    <property type="match status" value="1"/>
</dbReference>
<name>A0ABN8M850_9CNID</name>
<feature type="repeat" description="ANK" evidence="1">
    <location>
        <begin position="136"/>
        <end position="168"/>
    </location>
</feature>
<organism evidence="2 3">
    <name type="scientific">Porites evermanni</name>
    <dbReference type="NCBI Taxonomy" id="104178"/>
    <lineage>
        <taxon>Eukaryota</taxon>
        <taxon>Metazoa</taxon>
        <taxon>Cnidaria</taxon>
        <taxon>Anthozoa</taxon>
        <taxon>Hexacorallia</taxon>
        <taxon>Scleractinia</taxon>
        <taxon>Fungiina</taxon>
        <taxon>Poritidae</taxon>
        <taxon>Porites</taxon>
    </lineage>
</organism>
<dbReference type="PANTHER" id="PTHR46899">
    <property type="entry name" value="PROTEIN PHOSPHATASE 1 REGULATORY SUBUNIT 27"/>
    <property type="match status" value="1"/>
</dbReference>
<keyword evidence="1" id="KW-0040">ANK repeat</keyword>
<dbReference type="Proteomes" id="UP001159427">
    <property type="component" value="Unassembled WGS sequence"/>
</dbReference>
<dbReference type="PROSITE" id="PS50088">
    <property type="entry name" value="ANK_REPEAT"/>
    <property type="match status" value="2"/>
</dbReference>
<dbReference type="EMBL" id="CALNXI010000316">
    <property type="protein sequence ID" value="CAH3024706.1"/>
    <property type="molecule type" value="Genomic_DNA"/>
</dbReference>
<dbReference type="InterPro" id="IPR053080">
    <property type="entry name" value="PP1_regulatory_subunit_27"/>
</dbReference>
<sequence>MNAYHHRQSFCGFVPSLERKKDERYGHVKQRKYSVASLTHKINKPPNAADLWELRRAYSLPDCKELEKMYCPRKSSRSNCKTIISDIPAEGAMKRTRSVSFAPEVVLFAAVADNDVAELTKIMLKGEIDINHQSPSGLTALHYAAAEGSYECVELLIDSGAEVDVVDSQGCSALDFAVRGGHFDCASHLIRAGAEIKKIVNGL</sequence>
<accession>A0ABN8M850</accession>
<reference evidence="2 3" key="1">
    <citation type="submission" date="2022-05" db="EMBL/GenBank/DDBJ databases">
        <authorList>
            <consortium name="Genoscope - CEA"/>
            <person name="William W."/>
        </authorList>
    </citation>
    <scope>NUCLEOTIDE SEQUENCE [LARGE SCALE GENOMIC DNA]</scope>
</reference>
<protein>
    <submittedName>
        <fullName evidence="2">Uncharacterized protein</fullName>
    </submittedName>
</protein>
<proteinExistence type="predicted"/>
<feature type="repeat" description="ANK" evidence="1">
    <location>
        <begin position="169"/>
        <end position="201"/>
    </location>
</feature>